<feature type="non-terminal residue" evidence="1">
    <location>
        <position position="54"/>
    </location>
</feature>
<dbReference type="AlphaFoldDB" id="X1EAA2"/>
<organism evidence="1">
    <name type="scientific">marine sediment metagenome</name>
    <dbReference type="NCBI Taxonomy" id="412755"/>
    <lineage>
        <taxon>unclassified sequences</taxon>
        <taxon>metagenomes</taxon>
        <taxon>ecological metagenomes</taxon>
    </lineage>
</organism>
<name>X1EAA2_9ZZZZ</name>
<accession>X1EAA2</accession>
<comment type="caution">
    <text evidence="1">The sequence shown here is derived from an EMBL/GenBank/DDBJ whole genome shotgun (WGS) entry which is preliminary data.</text>
</comment>
<sequence>MSERLNDRLLDFLKSAEGNEVTLSYLRTELRIDPNSPAWDGIRVLMLNLAKKKI</sequence>
<proteinExistence type="predicted"/>
<gene>
    <name evidence="1" type="ORF">S01H4_54558</name>
</gene>
<reference evidence="1" key="1">
    <citation type="journal article" date="2014" name="Front. Microbiol.">
        <title>High frequency of phylogenetically diverse reductive dehalogenase-homologous genes in deep subseafloor sedimentary metagenomes.</title>
        <authorList>
            <person name="Kawai M."/>
            <person name="Futagami T."/>
            <person name="Toyoda A."/>
            <person name="Takaki Y."/>
            <person name="Nishi S."/>
            <person name="Hori S."/>
            <person name="Arai W."/>
            <person name="Tsubouchi T."/>
            <person name="Morono Y."/>
            <person name="Uchiyama I."/>
            <person name="Ito T."/>
            <person name="Fujiyama A."/>
            <person name="Inagaki F."/>
            <person name="Takami H."/>
        </authorList>
    </citation>
    <scope>NUCLEOTIDE SEQUENCE</scope>
    <source>
        <strain evidence="1">Expedition CK06-06</strain>
    </source>
</reference>
<evidence type="ECO:0000313" key="1">
    <source>
        <dbReference type="EMBL" id="GAH14064.1"/>
    </source>
</evidence>
<protein>
    <submittedName>
        <fullName evidence="1">Uncharacterized protein</fullName>
    </submittedName>
</protein>
<dbReference type="EMBL" id="BART01031408">
    <property type="protein sequence ID" value="GAH14064.1"/>
    <property type="molecule type" value="Genomic_DNA"/>
</dbReference>